<dbReference type="CDD" id="cd07984">
    <property type="entry name" value="LPLAT_LABLAT-like"/>
    <property type="match status" value="1"/>
</dbReference>
<evidence type="ECO:0000256" key="4">
    <source>
        <dbReference type="ARBA" id="ARBA00022679"/>
    </source>
</evidence>
<keyword evidence="4 7" id="KW-0808">Transferase</keyword>
<keyword evidence="3" id="KW-0997">Cell inner membrane</keyword>
<keyword evidence="8" id="KW-1185">Reference proteome</keyword>
<dbReference type="Proteomes" id="UP000199664">
    <property type="component" value="Unassembled WGS sequence"/>
</dbReference>
<evidence type="ECO:0000256" key="6">
    <source>
        <dbReference type="ARBA" id="ARBA00023315"/>
    </source>
</evidence>
<dbReference type="RefSeq" id="WP_208862397.1">
    <property type="nucleotide sequence ID" value="NZ_FOAN01000017.1"/>
</dbReference>
<dbReference type="PANTHER" id="PTHR30606">
    <property type="entry name" value="LIPID A BIOSYNTHESIS LAUROYL ACYLTRANSFERASE"/>
    <property type="match status" value="1"/>
</dbReference>
<dbReference type="Pfam" id="PF03279">
    <property type="entry name" value="Lip_A_acyltrans"/>
    <property type="match status" value="1"/>
</dbReference>
<evidence type="ECO:0000256" key="3">
    <source>
        <dbReference type="ARBA" id="ARBA00022519"/>
    </source>
</evidence>
<dbReference type="STRING" id="1036779.SAMN04515666_11734"/>
<reference evidence="8" key="1">
    <citation type="submission" date="2016-10" db="EMBL/GenBank/DDBJ databases">
        <authorList>
            <person name="Varghese N."/>
            <person name="Submissions S."/>
        </authorList>
    </citation>
    <scope>NUCLEOTIDE SEQUENCE [LARGE SCALE GENOMIC DNA]</scope>
    <source>
        <strain evidence="8">LMG 26383,CCUG 61248,R- 45681</strain>
    </source>
</reference>
<dbReference type="AlphaFoldDB" id="A0A1H8A2E7"/>
<dbReference type="NCBIfam" id="NF005120">
    <property type="entry name" value="PRK06553.1"/>
    <property type="match status" value="1"/>
</dbReference>
<keyword evidence="5" id="KW-0472">Membrane</keyword>
<evidence type="ECO:0000256" key="2">
    <source>
        <dbReference type="ARBA" id="ARBA00022475"/>
    </source>
</evidence>
<dbReference type="EMBL" id="FOAN01000017">
    <property type="protein sequence ID" value="SEM64915.1"/>
    <property type="molecule type" value="Genomic_DNA"/>
</dbReference>
<accession>A0A1H8A2E7</accession>
<organism evidence="7 8">
    <name type="scientific">Bosea lupini</name>
    <dbReference type="NCBI Taxonomy" id="1036779"/>
    <lineage>
        <taxon>Bacteria</taxon>
        <taxon>Pseudomonadati</taxon>
        <taxon>Pseudomonadota</taxon>
        <taxon>Alphaproteobacteria</taxon>
        <taxon>Hyphomicrobiales</taxon>
        <taxon>Boseaceae</taxon>
        <taxon>Bosea</taxon>
    </lineage>
</organism>
<dbReference type="PANTHER" id="PTHR30606:SF9">
    <property type="entry name" value="LIPID A BIOSYNTHESIS LAUROYLTRANSFERASE"/>
    <property type="match status" value="1"/>
</dbReference>
<evidence type="ECO:0000256" key="5">
    <source>
        <dbReference type="ARBA" id="ARBA00023136"/>
    </source>
</evidence>
<comment type="subcellular location">
    <subcellularLocation>
        <location evidence="1">Cell inner membrane</location>
    </subcellularLocation>
</comment>
<sequence>MARSGPDAAPTDRAGILRKLKQFATRIGAALMIGLIRTIYAFLRALGPERASDLGGWLMRSISPLIPVNRVAYANVRAAFPGIADAEARRIVRGGWENLGRTVAEYAHLKTLFDYDYHNPDPNGRIEVVGIEHFIALKDDDRPGLIFSTHLANWELPAICAATYDLDTTAVFRAPNDPAIAAVVHEIRSSAMGGLAAAKQGAAFAMQGVLENGGHLGMLIDQHFTRGVVVPFLGRPALTNPILGKFARRFECPVHGVRVIRLPNRRFRIELTPPLDLPRDANGEIDVTGAMAMMTAVVDGWVREHPEQWLWMHRRWRPNLISAEALARFRDQAPKKPVFKAT</sequence>
<dbReference type="GO" id="GO:0009247">
    <property type="term" value="P:glycolipid biosynthetic process"/>
    <property type="evidence" value="ECO:0007669"/>
    <property type="project" value="UniProtKB-ARBA"/>
</dbReference>
<gene>
    <name evidence="7" type="ORF">SAMN04515666_11734</name>
</gene>
<dbReference type="InterPro" id="IPR004960">
    <property type="entry name" value="LipA_acyltrans"/>
</dbReference>
<keyword evidence="2" id="KW-1003">Cell membrane</keyword>
<protein>
    <submittedName>
        <fullName evidence="7">KDO2-lipid IV(A) lauroyltransferase</fullName>
    </submittedName>
</protein>
<name>A0A1H8A2E7_9HYPH</name>
<dbReference type="GO" id="GO:0016746">
    <property type="term" value="F:acyltransferase activity"/>
    <property type="evidence" value="ECO:0007669"/>
    <property type="project" value="UniProtKB-KW"/>
</dbReference>
<evidence type="ECO:0000313" key="7">
    <source>
        <dbReference type="EMBL" id="SEM64915.1"/>
    </source>
</evidence>
<keyword evidence="6" id="KW-0012">Acyltransferase</keyword>
<evidence type="ECO:0000256" key="1">
    <source>
        <dbReference type="ARBA" id="ARBA00004533"/>
    </source>
</evidence>
<proteinExistence type="predicted"/>
<dbReference type="GO" id="GO:0005886">
    <property type="term" value="C:plasma membrane"/>
    <property type="evidence" value="ECO:0007669"/>
    <property type="project" value="UniProtKB-SubCell"/>
</dbReference>
<evidence type="ECO:0000313" key="8">
    <source>
        <dbReference type="Proteomes" id="UP000199664"/>
    </source>
</evidence>